<reference evidence="8" key="1">
    <citation type="journal article" date="2014" name="Int. J. Syst. Evol. Microbiol.">
        <title>Complete genome of a new Firmicutes species belonging to the dominant human colonic microbiota ('Ruminococcus bicirculans') reveals two chromosomes and a selective capacity to utilize plant glucans.</title>
        <authorList>
            <consortium name="NISC Comparative Sequencing Program"/>
            <person name="Wegmann U."/>
            <person name="Louis P."/>
            <person name="Goesmann A."/>
            <person name="Henrissat B."/>
            <person name="Duncan S.H."/>
            <person name="Flint H.J."/>
        </authorList>
    </citation>
    <scope>NUCLEOTIDE SEQUENCE</scope>
    <source>
        <strain evidence="8">NBRC 110608</strain>
    </source>
</reference>
<evidence type="ECO:0000256" key="2">
    <source>
        <dbReference type="ARBA" id="ARBA00023015"/>
    </source>
</evidence>
<dbReference type="SUPFAM" id="SSF52172">
    <property type="entry name" value="CheY-like"/>
    <property type="match status" value="1"/>
</dbReference>
<dbReference type="InterPro" id="IPR039420">
    <property type="entry name" value="WalR-like"/>
</dbReference>
<dbReference type="PROSITE" id="PS50110">
    <property type="entry name" value="RESPONSE_REGULATORY"/>
    <property type="match status" value="1"/>
</dbReference>
<dbReference type="PANTHER" id="PTHR43214:SF24">
    <property type="entry name" value="TRANSCRIPTIONAL REGULATORY PROTEIN NARL-RELATED"/>
    <property type="match status" value="1"/>
</dbReference>
<reference evidence="8" key="2">
    <citation type="submission" date="2023-02" db="EMBL/GenBank/DDBJ databases">
        <authorList>
            <person name="Sun Q."/>
            <person name="Mori K."/>
        </authorList>
    </citation>
    <scope>NUCLEOTIDE SEQUENCE</scope>
    <source>
        <strain evidence="8">NBRC 110608</strain>
    </source>
</reference>
<evidence type="ECO:0000256" key="5">
    <source>
        <dbReference type="PROSITE-ProRule" id="PRU00169"/>
    </source>
</evidence>
<evidence type="ECO:0000256" key="4">
    <source>
        <dbReference type="ARBA" id="ARBA00023163"/>
    </source>
</evidence>
<keyword evidence="4" id="KW-0804">Transcription</keyword>
<dbReference type="InterPro" id="IPR016032">
    <property type="entry name" value="Sig_transdc_resp-reg_C-effctor"/>
</dbReference>
<evidence type="ECO:0000256" key="3">
    <source>
        <dbReference type="ARBA" id="ARBA00023125"/>
    </source>
</evidence>
<sequence length="214" mass="22408">MTIRVLLADDHDAIRAGLRMILDAEPDLEVVGEAGDGAACVTNARALRPDVVLMDVRMPRVDGIAATEQIVRERLAQVLVLTTFGLDEYVSGAIAAGAAGYVLKTIDADALADAVRRVAAGEGVLAPEVTRQVLAAVAEQERRPAPAQVDLGGLTERERETLAGLGRGLSNVDLARELGVSEATVKTHVSRILTKLGCSSRVQAALIARDAGLA</sequence>
<keyword evidence="1 5" id="KW-0597">Phosphoprotein</keyword>
<dbReference type="InterPro" id="IPR058245">
    <property type="entry name" value="NreC/VraR/RcsB-like_REC"/>
</dbReference>
<dbReference type="RefSeq" id="WP_289231182.1">
    <property type="nucleotide sequence ID" value="NZ_AP027735.1"/>
</dbReference>
<dbReference type="Pfam" id="PF00196">
    <property type="entry name" value="GerE"/>
    <property type="match status" value="1"/>
</dbReference>
<organism evidence="8">
    <name type="scientific">Barrientosiimonas endolithica</name>
    <dbReference type="NCBI Taxonomy" id="1535208"/>
    <lineage>
        <taxon>Bacteria</taxon>
        <taxon>Bacillati</taxon>
        <taxon>Actinomycetota</taxon>
        <taxon>Actinomycetes</taxon>
        <taxon>Micrococcales</taxon>
        <taxon>Dermacoccaceae</taxon>
        <taxon>Barrientosiimonas</taxon>
    </lineage>
</organism>
<feature type="domain" description="HTH luxR-type" evidence="6">
    <location>
        <begin position="147"/>
        <end position="212"/>
    </location>
</feature>
<dbReference type="PANTHER" id="PTHR43214">
    <property type="entry name" value="TWO-COMPONENT RESPONSE REGULATOR"/>
    <property type="match status" value="1"/>
</dbReference>
<dbReference type="PRINTS" id="PR00038">
    <property type="entry name" value="HTHLUXR"/>
</dbReference>
<dbReference type="PROSITE" id="PS50043">
    <property type="entry name" value="HTH_LUXR_2"/>
    <property type="match status" value="1"/>
</dbReference>
<dbReference type="EMBL" id="AP027735">
    <property type="protein sequence ID" value="BDZ58950.1"/>
    <property type="molecule type" value="Genomic_DNA"/>
</dbReference>
<dbReference type="CDD" id="cd17535">
    <property type="entry name" value="REC_NarL-like"/>
    <property type="match status" value="1"/>
</dbReference>
<evidence type="ECO:0000313" key="8">
    <source>
        <dbReference type="EMBL" id="BDZ58950.1"/>
    </source>
</evidence>
<feature type="domain" description="Response regulatory" evidence="7">
    <location>
        <begin position="4"/>
        <end position="119"/>
    </location>
</feature>
<dbReference type="CDD" id="cd06170">
    <property type="entry name" value="LuxR_C_like"/>
    <property type="match status" value="1"/>
</dbReference>
<keyword evidence="3 8" id="KW-0238">DNA-binding</keyword>
<protein>
    <submittedName>
        <fullName evidence="8">DNA-binding response regulator</fullName>
    </submittedName>
</protein>
<evidence type="ECO:0000256" key="1">
    <source>
        <dbReference type="ARBA" id="ARBA00022553"/>
    </source>
</evidence>
<dbReference type="InterPro" id="IPR001789">
    <property type="entry name" value="Sig_transdc_resp-reg_receiver"/>
</dbReference>
<dbReference type="SUPFAM" id="SSF46894">
    <property type="entry name" value="C-terminal effector domain of the bipartite response regulators"/>
    <property type="match status" value="1"/>
</dbReference>
<dbReference type="SMART" id="SM00448">
    <property type="entry name" value="REC"/>
    <property type="match status" value="1"/>
</dbReference>
<gene>
    <name evidence="8" type="ORF">GCM10025872_26070</name>
</gene>
<dbReference type="Gene3D" id="3.40.50.2300">
    <property type="match status" value="1"/>
</dbReference>
<accession>A0ABM8HD92</accession>
<evidence type="ECO:0000259" key="6">
    <source>
        <dbReference type="PROSITE" id="PS50043"/>
    </source>
</evidence>
<evidence type="ECO:0000259" key="7">
    <source>
        <dbReference type="PROSITE" id="PS50110"/>
    </source>
</evidence>
<dbReference type="InterPro" id="IPR011006">
    <property type="entry name" value="CheY-like_superfamily"/>
</dbReference>
<dbReference type="InterPro" id="IPR000792">
    <property type="entry name" value="Tscrpt_reg_LuxR_C"/>
</dbReference>
<name>A0ABM8HD92_9MICO</name>
<keyword evidence="2" id="KW-0805">Transcription regulation</keyword>
<dbReference type="Pfam" id="PF00072">
    <property type="entry name" value="Response_reg"/>
    <property type="match status" value="1"/>
</dbReference>
<feature type="modified residue" description="4-aspartylphosphate" evidence="5">
    <location>
        <position position="55"/>
    </location>
</feature>
<dbReference type="GO" id="GO:0003677">
    <property type="term" value="F:DNA binding"/>
    <property type="evidence" value="ECO:0007669"/>
    <property type="project" value="UniProtKB-KW"/>
</dbReference>
<proteinExistence type="predicted"/>
<dbReference type="SMART" id="SM00421">
    <property type="entry name" value="HTH_LUXR"/>
    <property type="match status" value="1"/>
</dbReference>